<keyword evidence="3" id="KW-1185">Reference proteome</keyword>
<feature type="region of interest" description="Disordered" evidence="1">
    <location>
        <begin position="1"/>
        <end position="30"/>
    </location>
</feature>
<dbReference type="EMBL" id="VCAZ01000077">
    <property type="protein sequence ID" value="TSP57624.1"/>
    <property type="molecule type" value="Genomic_DNA"/>
</dbReference>
<protein>
    <submittedName>
        <fullName evidence="2">Uncharacterized protein</fullName>
    </submittedName>
</protein>
<evidence type="ECO:0000313" key="2">
    <source>
        <dbReference type="EMBL" id="TSP57624.1"/>
    </source>
</evidence>
<sequence length="92" mass="10201">MEKRRLRRHKVPPFTHTQAPPSPVPKPMTGQVKRLQQKQMKKDRLDLDRLKEGAGEVGAAVMVDVAQPSGTICAPDKSDRGRAHQAGPTVRK</sequence>
<comment type="caution">
    <text evidence="2">The sequence shown here is derived from an EMBL/GenBank/DDBJ whole genome shotgun (WGS) entry which is preliminary data.</text>
</comment>
<proteinExistence type="predicted"/>
<evidence type="ECO:0000256" key="1">
    <source>
        <dbReference type="SAM" id="MobiDB-lite"/>
    </source>
</evidence>
<feature type="region of interest" description="Disordered" evidence="1">
    <location>
        <begin position="70"/>
        <end position="92"/>
    </location>
</feature>
<feature type="compositionally biased region" description="Basic residues" evidence="1">
    <location>
        <begin position="1"/>
        <end position="11"/>
    </location>
</feature>
<name>A0A556UYC1_BAGYA</name>
<evidence type="ECO:0000313" key="3">
    <source>
        <dbReference type="Proteomes" id="UP000319801"/>
    </source>
</evidence>
<organism evidence="2 3">
    <name type="scientific">Bagarius yarrelli</name>
    <name type="common">Goonch</name>
    <name type="synonym">Bagrus yarrelli</name>
    <dbReference type="NCBI Taxonomy" id="175774"/>
    <lineage>
        <taxon>Eukaryota</taxon>
        <taxon>Metazoa</taxon>
        <taxon>Chordata</taxon>
        <taxon>Craniata</taxon>
        <taxon>Vertebrata</taxon>
        <taxon>Euteleostomi</taxon>
        <taxon>Actinopterygii</taxon>
        <taxon>Neopterygii</taxon>
        <taxon>Teleostei</taxon>
        <taxon>Ostariophysi</taxon>
        <taxon>Siluriformes</taxon>
        <taxon>Sisoridae</taxon>
        <taxon>Sisorinae</taxon>
        <taxon>Bagarius</taxon>
    </lineage>
</organism>
<dbReference type="AlphaFoldDB" id="A0A556UYC1"/>
<accession>A0A556UYC1</accession>
<dbReference type="Proteomes" id="UP000319801">
    <property type="component" value="Unassembled WGS sequence"/>
</dbReference>
<gene>
    <name evidence="2" type="ORF">Baya_10471</name>
</gene>
<reference evidence="2 3" key="1">
    <citation type="journal article" date="2019" name="Genome Biol. Evol.">
        <title>Whole-Genome Sequencing of the Giant Devil Catfish, Bagarius yarrelli.</title>
        <authorList>
            <person name="Jiang W."/>
            <person name="Lv Y."/>
            <person name="Cheng L."/>
            <person name="Yang K."/>
            <person name="Chao B."/>
            <person name="Wang X."/>
            <person name="Li Y."/>
            <person name="Pan X."/>
            <person name="You X."/>
            <person name="Zhang Y."/>
            <person name="Yang J."/>
            <person name="Li J."/>
            <person name="Zhang X."/>
            <person name="Liu S."/>
            <person name="Sun C."/>
            <person name="Yang J."/>
            <person name="Shi Q."/>
        </authorList>
    </citation>
    <scope>NUCLEOTIDE SEQUENCE [LARGE SCALE GENOMIC DNA]</scope>
    <source>
        <strain evidence="2">JWS20170419001</strain>
        <tissue evidence="2">Muscle</tissue>
    </source>
</reference>